<reference evidence="2 3" key="1">
    <citation type="journal article" date="2012" name="Curr. Microbiol.">
        <title>Re-annotation of two hyperthermophilic archaea Pyrococcus abyssi GE5 and Pyrococcus furiosus DSM 3638.</title>
        <authorList>
            <person name="Gao J."/>
            <person name="Wang J."/>
        </authorList>
    </citation>
    <scope>GENOME REANNOTATION</scope>
    <source>
        <strain evidence="3">GE5 / Orsay</strain>
    </source>
</reference>
<keyword evidence="1" id="KW-0472">Membrane</keyword>
<sequence length="72" mass="8102">MSPRVFFWLAIIFIMLSTYLGMKKKKIESMLSAGLAGGFALAFVAYEKLSIGVSFLIGFVATILFELSFRRR</sequence>
<evidence type="ECO:0000313" key="2">
    <source>
        <dbReference type="EMBL" id="CCE69761.1"/>
    </source>
</evidence>
<organism evidence="2 3">
    <name type="scientific">Pyrococcus abyssi (strain GE5 / Orsay)</name>
    <dbReference type="NCBI Taxonomy" id="272844"/>
    <lineage>
        <taxon>Archaea</taxon>
        <taxon>Methanobacteriati</taxon>
        <taxon>Methanobacteriota</taxon>
        <taxon>Thermococci</taxon>
        <taxon>Thermococcales</taxon>
        <taxon>Thermococcaceae</taxon>
        <taxon>Pyrococcus</taxon>
    </lineage>
</organism>
<comment type="miscellaneous">
    <text evidence="2">The sequence shown here is derived from an EMBL/GenBank/DDBJ third party annotation (TPA) entry.</text>
</comment>
<feature type="transmembrane region" description="Helical" evidence="1">
    <location>
        <begin position="6"/>
        <end position="22"/>
    </location>
</feature>
<proteinExistence type="predicted"/>
<keyword evidence="1" id="KW-0812">Transmembrane</keyword>
<accession>G8ZI18</accession>
<dbReference type="AlphaFoldDB" id="G8ZI18"/>
<dbReference type="RefSeq" id="WP_048146543.1">
    <property type="nucleotide sequence ID" value="NC_000868.1"/>
</dbReference>
<evidence type="ECO:0008006" key="4">
    <source>
        <dbReference type="Google" id="ProtNLM"/>
    </source>
</evidence>
<evidence type="ECO:0000313" key="3">
    <source>
        <dbReference type="Proteomes" id="UP000009139"/>
    </source>
</evidence>
<dbReference type="EMBL" id="HE613800">
    <property type="protein sequence ID" value="CCE69761.1"/>
    <property type="molecule type" value="Genomic_DNA"/>
</dbReference>
<name>G8ZI18_PYRAB</name>
<gene>
    <name evidence="2" type="ordered locus">PAB2407.1n</name>
</gene>
<feature type="transmembrane region" description="Helical" evidence="1">
    <location>
        <begin position="52"/>
        <end position="69"/>
    </location>
</feature>
<protein>
    <recommendedName>
        <fullName evidence="4">Transmembrane protein</fullName>
    </recommendedName>
</protein>
<evidence type="ECO:0000256" key="1">
    <source>
        <dbReference type="SAM" id="Phobius"/>
    </source>
</evidence>
<feature type="transmembrane region" description="Helical" evidence="1">
    <location>
        <begin position="29"/>
        <end position="46"/>
    </location>
</feature>
<dbReference type="Proteomes" id="UP000009139">
    <property type="component" value="Chromosome"/>
</dbReference>
<keyword evidence="1" id="KW-1133">Transmembrane helix</keyword>